<evidence type="ECO:0000256" key="1">
    <source>
        <dbReference type="ARBA" id="ARBA00007409"/>
    </source>
</evidence>
<dbReference type="AlphaFoldDB" id="A0A3M7LZX8"/>
<dbReference type="SUPFAM" id="SSF52833">
    <property type="entry name" value="Thioredoxin-like"/>
    <property type="match status" value="1"/>
</dbReference>
<dbReference type="SUPFAM" id="SSF47616">
    <property type="entry name" value="GST C-terminal domain-like"/>
    <property type="match status" value="1"/>
</dbReference>
<dbReference type="SFLD" id="SFLDG00358">
    <property type="entry name" value="Main_(cytGST)"/>
    <property type="match status" value="1"/>
</dbReference>
<dbReference type="GO" id="GO:0016740">
    <property type="term" value="F:transferase activity"/>
    <property type="evidence" value="ECO:0007669"/>
    <property type="project" value="UniProtKB-KW"/>
</dbReference>
<evidence type="ECO:0000259" key="2">
    <source>
        <dbReference type="PROSITE" id="PS50404"/>
    </source>
</evidence>
<dbReference type="EMBL" id="KE747810">
    <property type="protein sequence ID" value="RMZ67710.1"/>
    <property type="molecule type" value="Genomic_DNA"/>
</dbReference>
<dbReference type="PANTHER" id="PTHR44051:SF3">
    <property type="entry name" value="TRANSCRIPTIONAL REGULATOR URE2"/>
    <property type="match status" value="1"/>
</dbReference>
<evidence type="ECO:0000313" key="4">
    <source>
        <dbReference type="EMBL" id="RMZ67710.1"/>
    </source>
</evidence>
<dbReference type="InterPro" id="IPR004046">
    <property type="entry name" value="GST_C"/>
</dbReference>
<dbReference type="OrthoDB" id="422574at2759"/>
<dbReference type="InterPro" id="IPR036282">
    <property type="entry name" value="Glutathione-S-Trfase_C_sf"/>
</dbReference>
<comment type="similarity">
    <text evidence="1">Belongs to the GST superfamily.</text>
</comment>
<dbReference type="Gene3D" id="3.40.30.10">
    <property type="entry name" value="Glutaredoxin"/>
    <property type="match status" value="1"/>
</dbReference>
<evidence type="ECO:0000259" key="3">
    <source>
        <dbReference type="PROSITE" id="PS50405"/>
    </source>
</evidence>
<feature type="domain" description="GST C-terminal" evidence="3">
    <location>
        <begin position="114"/>
        <end position="254"/>
    </location>
</feature>
<name>A0A3M7LZX8_9PLEO</name>
<evidence type="ECO:0000313" key="5">
    <source>
        <dbReference type="Proteomes" id="UP000265663"/>
    </source>
</evidence>
<dbReference type="PANTHER" id="PTHR44051">
    <property type="entry name" value="GLUTATHIONE S-TRANSFERASE-RELATED"/>
    <property type="match status" value="1"/>
</dbReference>
<keyword evidence="4" id="KW-0808">Transferase</keyword>
<sequence>MLNSGNSTKYTCYTMSPSKISDRANLKPIKIYGHVAGPHPWKVVILLKELGMAYDIEFLSADEMKVPPYIDICPNGRVPTIVDPNTGITLWESGTIIEYIEDLYDHDAQLKYTTFPEKYHQKTWKDYQIAGHELFLGQKAYFTMFHTDQDLSSVHEHYGNMTRWVLGVIERQLTKTGKPYLVGDKCTYADLMYIPFHLVLADKLMLNINENFEQEWKETFPRCYEWNARLMQRDSLKEALVEKYHAMDNAGWPR</sequence>
<keyword evidence="5" id="KW-1185">Reference proteome</keyword>
<dbReference type="Pfam" id="PF14497">
    <property type="entry name" value="GST_C_3"/>
    <property type="match status" value="1"/>
</dbReference>
<feature type="domain" description="GST N-terminal" evidence="2">
    <location>
        <begin position="27"/>
        <end position="108"/>
    </location>
</feature>
<dbReference type="Gene3D" id="1.20.1050.10">
    <property type="match status" value="1"/>
</dbReference>
<accession>A0A3M7LZX8</accession>
<dbReference type="InterPro" id="IPR036249">
    <property type="entry name" value="Thioredoxin-like_sf"/>
</dbReference>
<dbReference type="SFLD" id="SFLDS00019">
    <property type="entry name" value="Glutathione_Transferase_(cytos"/>
    <property type="match status" value="1"/>
</dbReference>
<proteinExistence type="inferred from homology"/>
<organism evidence="4 5">
    <name type="scientific">Pyrenophora seminiperda CCB06</name>
    <dbReference type="NCBI Taxonomy" id="1302712"/>
    <lineage>
        <taxon>Eukaryota</taxon>
        <taxon>Fungi</taxon>
        <taxon>Dikarya</taxon>
        <taxon>Ascomycota</taxon>
        <taxon>Pezizomycotina</taxon>
        <taxon>Dothideomycetes</taxon>
        <taxon>Pleosporomycetidae</taxon>
        <taxon>Pleosporales</taxon>
        <taxon>Pleosporineae</taxon>
        <taxon>Pleosporaceae</taxon>
        <taxon>Pyrenophora</taxon>
    </lineage>
</organism>
<protein>
    <submittedName>
        <fullName evidence="4">Glutathione s-transferase</fullName>
    </submittedName>
</protein>
<dbReference type="PROSITE" id="PS50405">
    <property type="entry name" value="GST_CTER"/>
    <property type="match status" value="1"/>
</dbReference>
<dbReference type="InterPro" id="IPR004045">
    <property type="entry name" value="Glutathione_S-Trfase_N"/>
</dbReference>
<dbReference type="Proteomes" id="UP000265663">
    <property type="component" value="Unassembled WGS sequence"/>
</dbReference>
<dbReference type="InterPro" id="IPR010987">
    <property type="entry name" value="Glutathione-S-Trfase_C-like"/>
</dbReference>
<dbReference type="PROSITE" id="PS50404">
    <property type="entry name" value="GST_NTER"/>
    <property type="match status" value="1"/>
</dbReference>
<dbReference type="InterPro" id="IPR040079">
    <property type="entry name" value="Glutathione_S-Trfase"/>
</dbReference>
<dbReference type="Pfam" id="PF02798">
    <property type="entry name" value="GST_N"/>
    <property type="match status" value="1"/>
</dbReference>
<reference evidence="4 5" key="1">
    <citation type="journal article" date="2014" name="PLoS ONE">
        <title>De novo Genome Assembly of the Fungal Plant Pathogen Pyrenophora semeniperda.</title>
        <authorList>
            <person name="Soliai M.M."/>
            <person name="Meyer S.E."/>
            <person name="Udall J.A."/>
            <person name="Elzinga D.E."/>
            <person name="Hermansen R.A."/>
            <person name="Bodily P.M."/>
            <person name="Hart A.A."/>
            <person name="Coleman C.E."/>
        </authorList>
    </citation>
    <scope>NUCLEOTIDE SEQUENCE [LARGE SCALE GENOMIC DNA]</scope>
    <source>
        <strain evidence="4 5">CCB06</strain>
        <tissue evidence="4">Mycelium</tissue>
    </source>
</reference>
<gene>
    <name evidence="4" type="ORF">GMOD_00001673</name>
</gene>